<evidence type="ECO:0000313" key="8">
    <source>
        <dbReference type="EMBL" id="KAH9363702.1"/>
    </source>
</evidence>
<comment type="catalytic activity">
    <reaction evidence="5">
        <text>acetate + ATP + CoA = acetyl-CoA + AMP + diphosphate</text>
        <dbReference type="Rhea" id="RHEA:23176"/>
        <dbReference type="ChEBI" id="CHEBI:30089"/>
        <dbReference type="ChEBI" id="CHEBI:30616"/>
        <dbReference type="ChEBI" id="CHEBI:33019"/>
        <dbReference type="ChEBI" id="CHEBI:57287"/>
        <dbReference type="ChEBI" id="CHEBI:57288"/>
        <dbReference type="ChEBI" id="CHEBI:456215"/>
        <dbReference type="EC" id="6.2.1.1"/>
    </reaction>
</comment>
<dbReference type="EC" id="6.2.1.1" evidence="5"/>
<dbReference type="OrthoDB" id="1706066at2759"/>
<dbReference type="Pfam" id="PF00501">
    <property type="entry name" value="AMP-binding"/>
    <property type="match status" value="2"/>
</dbReference>
<dbReference type="Gene3D" id="3.40.50.12780">
    <property type="entry name" value="N-terminal domain of ligase-like"/>
    <property type="match status" value="1"/>
</dbReference>
<dbReference type="AlphaFoldDB" id="A0A9J6FBR5"/>
<dbReference type="Pfam" id="PF13193">
    <property type="entry name" value="AMP-binding_C"/>
    <property type="match status" value="1"/>
</dbReference>
<dbReference type="NCBIfam" id="NF001208">
    <property type="entry name" value="PRK00174.1"/>
    <property type="match status" value="1"/>
</dbReference>
<dbReference type="EMBL" id="JABSTR010000002">
    <property type="protein sequence ID" value="KAH9363702.1"/>
    <property type="molecule type" value="Genomic_DNA"/>
</dbReference>
<keyword evidence="2 5" id="KW-0436">Ligase</keyword>
<dbReference type="InterPro" id="IPR045851">
    <property type="entry name" value="AMP-bd_C_sf"/>
</dbReference>
<organism evidence="8 9">
    <name type="scientific">Haemaphysalis longicornis</name>
    <name type="common">Bush tick</name>
    <dbReference type="NCBI Taxonomy" id="44386"/>
    <lineage>
        <taxon>Eukaryota</taxon>
        <taxon>Metazoa</taxon>
        <taxon>Ecdysozoa</taxon>
        <taxon>Arthropoda</taxon>
        <taxon>Chelicerata</taxon>
        <taxon>Arachnida</taxon>
        <taxon>Acari</taxon>
        <taxon>Parasitiformes</taxon>
        <taxon>Ixodida</taxon>
        <taxon>Ixodoidea</taxon>
        <taxon>Ixodidae</taxon>
        <taxon>Haemaphysalinae</taxon>
        <taxon>Haemaphysalis</taxon>
    </lineage>
</organism>
<evidence type="ECO:0000256" key="2">
    <source>
        <dbReference type="ARBA" id="ARBA00022598"/>
    </source>
</evidence>
<evidence type="ECO:0000256" key="5">
    <source>
        <dbReference type="RuleBase" id="RU361147"/>
    </source>
</evidence>
<dbReference type="GO" id="GO:0019427">
    <property type="term" value="P:acetyl-CoA biosynthetic process from acetate"/>
    <property type="evidence" value="ECO:0007669"/>
    <property type="project" value="InterPro"/>
</dbReference>
<dbReference type="SUPFAM" id="SSF56801">
    <property type="entry name" value="Acetyl-CoA synthetase-like"/>
    <property type="match status" value="1"/>
</dbReference>
<evidence type="ECO:0000256" key="3">
    <source>
        <dbReference type="ARBA" id="ARBA00022741"/>
    </source>
</evidence>
<dbReference type="GO" id="GO:0005524">
    <property type="term" value="F:ATP binding"/>
    <property type="evidence" value="ECO:0007669"/>
    <property type="project" value="UniProtKB-UniRule"/>
</dbReference>
<dbReference type="PANTHER" id="PTHR24095:SF244">
    <property type="entry name" value="ACETYL-COENZYME A SYNTHETASE"/>
    <property type="match status" value="1"/>
</dbReference>
<dbReference type="GO" id="GO:0016208">
    <property type="term" value="F:AMP binding"/>
    <property type="evidence" value="ECO:0007669"/>
    <property type="project" value="InterPro"/>
</dbReference>
<dbReference type="Proteomes" id="UP000821853">
    <property type="component" value="Chromosome 10"/>
</dbReference>
<name>A0A9J6FBR5_HAELO</name>
<dbReference type="OMA" id="HERIQDC"/>
<accession>A0A9J6FBR5</accession>
<dbReference type="Gene3D" id="3.30.300.30">
    <property type="match status" value="1"/>
</dbReference>
<dbReference type="InterPro" id="IPR042099">
    <property type="entry name" value="ANL_N_sf"/>
</dbReference>
<dbReference type="PROSITE" id="PS00455">
    <property type="entry name" value="AMP_BINDING"/>
    <property type="match status" value="1"/>
</dbReference>
<reference evidence="8 9" key="1">
    <citation type="journal article" date="2020" name="Cell">
        <title>Large-Scale Comparative Analyses of Tick Genomes Elucidate Their Genetic Diversity and Vector Capacities.</title>
        <authorList>
            <consortium name="Tick Genome and Microbiome Consortium (TIGMIC)"/>
            <person name="Jia N."/>
            <person name="Wang J."/>
            <person name="Shi W."/>
            <person name="Du L."/>
            <person name="Sun Y."/>
            <person name="Zhan W."/>
            <person name="Jiang J.F."/>
            <person name="Wang Q."/>
            <person name="Zhang B."/>
            <person name="Ji P."/>
            <person name="Bell-Sakyi L."/>
            <person name="Cui X.M."/>
            <person name="Yuan T.T."/>
            <person name="Jiang B.G."/>
            <person name="Yang W.F."/>
            <person name="Lam T.T."/>
            <person name="Chang Q.C."/>
            <person name="Ding S.J."/>
            <person name="Wang X.J."/>
            <person name="Zhu J.G."/>
            <person name="Ruan X.D."/>
            <person name="Zhao L."/>
            <person name="Wei J.T."/>
            <person name="Ye R.Z."/>
            <person name="Que T.C."/>
            <person name="Du C.H."/>
            <person name="Zhou Y.H."/>
            <person name="Cheng J.X."/>
            <person name="Dai P.F."/>
            <person name="Guo W.B."/>
            <person name="Han X.H."/>
            <person name="Huang E.J."/>
            <person name="Li L.F."/>
            <person name="Wei W."/>
            <person name="Gao Y.C."/>
            <person name="Liu J.Z."/>
            <person name="Shao H.Z."/>
            <person name="Wang X."/>
            <person name="Wang C.C."/>
            <person name="Yang T.C."/>
            <person name="Huo Q.B."/>
            <person name="Li W."/>
            <person name="Chen H.Y."/>
            <person name="Chen S.E."/>
            <person name="Zhou L.G."/>
            <person name="Ni X.B."/>
            <person name="Tian J.H."/>
            <person name="Sheng Y."/>
            <person name="Liu T."/>
            <person name="Pan Y.S."/>
            <person name="Xia L.Y."/>
            <person name="Li J."/>
            <person name="Zhao F."/>
            <person name="Cao W.C."/>
        </authorList>
    </citation>
    <scope>NUCLEOTIDE SEQUENCE [LARGE SCALE GENOMIC DNA]</scope>
    <source>
        <strain evidence="8">HaeL-2018</strain>
    </source>
</reference>
<feature type="domain" description="AMP-dependent synthetase/ligase" evidence="6">
    <location>
        <begin position="278"/>
        <end position="419"/>
    </location>
</feature>
<feature type="domain" description="AMP-dependent synthetase/ligase" evidence="6">
    <location>
        <begin position="16"/>
        <end position="246"/>
    </location>
</feature>
<dbReference type="InterPro" id="IPR011904">
    <property type="entry name" value="Ac_CoA_lig"/>
</dbReference>
<dbReference type="InterPro" id="IPR000873">
    <property type="entry name" value="AMP-dep_synth/lig_dom"/>
</dbReference>
<dbReference type="CDD" id="cd05966">
    <property type="entry name" value="ACS"/>
    <property type="match status" value="1"/>
</dbReference>
<comment type="similarity">
    <text evidence="1 5">Belongs to the ATP-dependent AMP-binding enzyme family.</text>
</comment>
<evidence type="ECO:0000259" key="6">
    <source>
        <dbReference type="Pfam" id="PF00501"/>
    </source>
</evidence>
<dbReference type="InterPro" id="IPR020845">
    <property type="entry name" value="AMP-binding_CS"/>
</dbReference>
<dbReference type="FunFam" id="3.30.300.30:FF:000004">
    <property type="entry name" value="Acetyl-coenzyme A synthetase"/>
    <property type="match status" value="1"/>
</dbReference>
<gene>
    <name evidence="8" type="ORF">HPB48_002019</name>
</gene>
<protein>
    <recommendedName>
        <fullName evidence="5">Acetyl-coenzyme A synthetase</fullName>
        <ecNumber evidence="5">6.2.1.1</ecNumber>
    </recommendedName>
</protein>
<keyword evidence="9" id="KW-1185">Reference proteome</keyword>
<evidence type="ECO:0000313" key="9">
    <source>
        <dbReference type="Proteomes" id="UP000821853"/>
    </source>
</evidence>
<comment type="caution">
    <text evidence="8">The sequence shown here is derived from an EMBL/GenBank/DDBJ whole genome shotgun (WGS) entry which is preliminary data.</text>
</comment>
<dbReference type="VEuPathDB" id="VectorBase:HLOH_040948"/>
<evidence type="ECO:0000256" key="1">
    <source>
        <dbReference type="ARBA" id="ARBA00006432"/>
    </source>
</evidence>
<feature type="domain" description="AMP-binding enzyme C-terminal" evidence="7">
    <location>
        <begin position="475"/>
        <end position="553"/>
    </location>
</feature>
<evidence type="ECO:0000256" key="4">
    <source>
        <dbReference type="ARBA" id="ARBA00022840"/>
    </source>
</evidence>
<keyword evidence="4 5" id="KW-0067">ATP-binding</keyword>
<sequence length="592" mass="67027">MLIRKWFQWEGNDPEDARAITYQQLHDDVCRFANVLKSLGCKKEDTVALYLPMIPELVIAMLACARIGVVHSVVFAGFSSDALAERIKDAKCKAVITADAVWRGTKMIYLKEIVDHAIEKAKELGHEAKHTVVVRHMTSTERQRKETGKRPYCNVKMSWNANQDAWWHELMADQPATCAPEWLDAEAPLFLLYTSGSTGKPKGIVHTTAGYMLFTATTFKYVFDYHPGDIYFCTADLGWITGHSYVPLRGPCQWGDQRPVRTDRACIRALCFQFEGVPFHPDAGRYWAIVEKYKVTQFYTAPTAIRALMKYGDSHVRRHDRRSLRILGTVGEPINPEAWLWYHKVVGNGNCAIVDTFWQTETGGHVITPLPGATPTKPGSATLPFFGVEATILDEQGKEVTGEAEGYLVFKRPWPSMMRTVYNNHVRYETTYFKKFPGYYCSGDGARRDKDGYFWVTGRMDDMLNVSGHLLSTAEVESALIEHESIAESAVVAHPHPVKGECLYCFVVLKDGFDFNDNLVHDVKDKVRTKIGPFATPEYIHHAQALPKTRSGKIMRRVLRQVARNNRQFGDLSTLSDESVVEALFQTRPKVE</sequence>
<dbReference type="FunFam" id="3.40.50.12780:FF:000001">
    <property type="entry name" value="Acetyl-coenzyme A synthetase"/>
    <property type="match status" value="1"/>
</dbReference>
<dbReference type="InterPro" id="IPR025110">
    <property type="entry name" value="AMP-bd_C"/>
</dbReference>
<dbReference type="PANTHER" id="PTHR24095">
    <property type="entry name" value="ACETYL-COENZYME A SYNTHETASE"/>
    <property type="match status" value="1"/>
</dbReference>
<dbReference type="GO" id="GO:0003987">
    <property type="term" value="F:acetate-CoA ligase activity"/>
    <property type="evidence" value="ECO:0007669"/>
    <property type="project" value="UniProtKB-UniRule"/>
</dbReference>
<dbReference type="NCBIfam" id="TIGR02188">
    <property type="entry name" value="Ac_CoA_lig_AcsA"/>
    <property type="match status" value="1"/>
</dbReference>
<evidence type="ECO:0000259" key="7">
    <source>
        <dbReference type="Pfam" id="PF13193"/>
    </source>
</evidence>
<keyword evidence="3 5" id="KW-0547">Nucleotide-binding</keyword>
<proteinExistence type="inferred from homology"/>